<keyword evidence="4" id="KW-0808">Transferase</keyword>
<dbReference type="OrthoDB" id="4279at2"/>
<sequence>MVWSWRQGKELVYLTLPAWEAEGIQIGFSTRWGGVSSSPYSTLNLGLHVGDSPDQVKNNRKLWFAEWNTLPGEVALGEQVHGTKVHQVTEGDAGRGSESLDTVITGVDGLMTVTHTALMAFFADCVPVFFYHPLLQAVGIAHAGWKGTSGKIVSEMLELFRLRGGDPAECWAAIGPSIGPCCYEVDEPVQKEFEKSFLRTPFLKPGRQGHFQLDLREANAMVLREAGIPPEKIWIARECTACHTDSFFSYRIEGPNTGRMAGWIRRLPTREG</sequence>
<dbReference type="HOGENOM" id="CLU_065784_0_0_9"/>
<dbReference type="KEGG" id="ddl:Desdi_2795"/>
<dbReference type="EMBL" id="CP003344">
    <property type="protein sequence ID" value="AGA70207.1"/>
    <property type="molecule type" value="Genomic_DNA"/>
</dbReference>
<dbReference type="InterPro" id="IPR011324">
    <property type="entry name" value="Cytotoxic_necrot_fac-like_cat"/>
</dbReference>
<keyword evidence="13" id="KW-1185">Reference proteome</keyword>
<dbReference type="Gene3D" id="3.60.140.10">
    <property type="entry name" value="CNF1/YfiH-like putative cysteine hydrolases"/>
    <property type="match status" value="1"/>
</dbReference>
<comment type="function">
    <text evidence="2">Purine nucleoside enzyme that catalyzes the phosphorolysis of adenosine and inosine nucleosides, yielding D-ribose 1-phosphate and the respective free bases, adenine and hypoxanthine. Also catalyzes the phosphorolysis of S-methyl-5'-thioadenosine into adenine and S-methyl-5-thio-alpha-D-ribose 1-phosphate. Also has adenosine deaminase activity.</text>
</comment>
<evidence type="ECO:0000313" key="12">
    <source>
        <dbReference type="EMBL" id="AGA70207.1"/>
    </source>
</evidence>
<evidence type="ECO:0000256" key="6">
    <source>
        <dbReference type="ARBA" id="ARBA00022801"/>
    </source>
</evidence>
<accession>L0FAG3</accession>
<dbReference type="InterPro" id="IPR003730">
    <property type="entry name" value="Cu_polyphenol_OxRdtase"/>
</dbReference>
<dbReference type="NCBIfam" id="TIGR00726">
    <property type="entry name" value="peptidoglycan editing factor PgeF"/>
    <property type="match status" value="1"/>
</dbReference>
<evidence type="ECO:0000256" key="8">
    <source>
        <dbReference type="ARBA" id="ARBA00047989"/>
    </source>
</evidence>
<dbReference type="RefSeq" id="WP_015263173.1">
    <property type="nucleotide sequence ID" value="NC_019903.1"/>
</dbReference>
<name>L0FAG3_DESDL</name>
<dbReference type="GO" id="GO:0016787">
    <property type="term" value="F:hydrolase activity"/>
    <property type="evidence" value="ECO:0007669"/>
    <property type="project" value="UniProtKB-KW"/>
</dbReference>
<evidence type="ECO:0000256" key="7">
    <source>
        <dbReference type="ARBA" id="ARBA00022833"/>
    </source>
</evidence>
<dbReference type="STRING" id="871963.Desdi_2795"/>
<dbReference type="Pfam" id="PF02578">
    <property type="entry name" value="Cu-oxidase_4"/>
    <property type="match status" value="1"/>
</dbReference>
<dbReference type="AlphaFoldDB" id="L0FAG3"/>
<keyword evidence="7" id="KW-0862">Zinc</keyword>
<dbReference type="PANTHER" id="PTHR30616">
    <property type="entry name" value="UNCHARACTERIZED PROTEIN YFIH"/>
    <property type="match status" value="1"/>
</dbReference>
<evidence type="ECO:0000313" key="13">
    <source>
        <dbReference type="Proteomes" id="UP000010797"/>
    </source>
</evidence>
<dbReference type="Proteomes" id="UP000010797">
    <property type="component" value="Chromosome"/>
</dbReference>
<dbReference type="GO" id="GO:0017061">
    <property type="term" value="F:S-methyl-5-thioadenosine phosphorylase activity"/>
    <property type="evidence" value="ECO:0007669"/>
    <property type="project" value="UniProtKB-EC"/>
</dbReference>
<keyword evidence="5" id="KW-0479">Metal-binding</keyword>
<evidence type="ECO:0000256" key="3">
    <source>
        <dbReference type="ARBA" id="ARBA00007353"/>
    </source>
</evidence>
<evidence type="ECO:0000256" key="9">
    <source>
        <dbReference type="ARBA" id="ARBA00048968"/>
    </source>
</evidence>
<protein>
    <recommendedName>
        <fullName evidence="11">Purine nucleoside phosphorylase</fullName>
    </recommendedName>
</protein>
<comment type="catalytic activity">
    <reaction evidence="9">
        <text>adenosine + phosphate = alpha-D-ribose 1-phosphate + adenine</text>
        <dbReference type="Rhea" id="RHEA:27642"/>
        <dbReference type="ChEBI" id="CHEBI:16335"/>
        <dbReference type="ChEBI" id="CHEBI:16708"/>
        <dbReference type="ChEBI" id="CHEBI:43474"/>
        <dbReference type="ChEBI" id="CHEBI:57720"/>
        <dbReference type="EC" id="2.4.2.1"/>
    </reaction>
    <physiologicalReaction direction="left-to-right" evidence="9">
        <dbReference type="Rhea" id="RHEA:27643"/>
    </physiologicalReaction>
</comment>
<evidence type="ECO:0000256" key="1">
    <source>
        <dbReference type="ARBA" id="ARBA00000553"/>
    </source>
</evidence>
<comment type="catalytic activity">
    <reaction evidence="8">
        <text>adenosine + H2O + H(+) = inosine + NH4(+)</text>
        <dbReference type="Rhea" id="RHEA:24408"/>
        <dbReference type="ChEBI" id="CHEBI:15377"/>
        <dbReference type="ChEBI" id="CHEBI:15378"/>
        <dbReference type="ChEBI" id="CHEBI:16335"/>
        <dbReference type="ChEBI" id="CHEBI:17596"/>
        <dbReference type="ChEBI" id="CHEBI:28938"/>
        <dbReference type="EC" id="3.5.4.4"/>
    </reaction>
    <physiologicalReaction direction="left-to-right" evidence="8">
        <dbReference type="Rhea" id="RHEA:24409"/>
    </physiologicalReaction>
</comment>
<dbReference type="SUPFAM" id="SSF64438">
    <property type="entry name" value="CNF1/YfiH-like putative cysteine hydrolases"/>
    <property type="match status" value="1"/>
</dbReference>
<gene>
    <name evidence="12" type="ordered locus">Desdi_2795</name>
</gene>
<evidence type="ECO:0000256" key="5">
    <source>
        <dbReference type="ARBA" id="ARBA00022723"/>
    </source>
</evidence>
<organism evidence="12 13">
    <name type="scientific">Desulfitobacterium dichloroeliminans (strain LMG P-21439 / DCA1)</name>
    <dbReference type="NCBI Taxonomy" id="871963"/>
    <lineage>
        <taxon>Bacteria</taxon>
        <taxon>Bacillati</taxon>
        <taxon>Bacillota</taxon>
        <taxon>Clostridia</taxon>
        <taxon>Eubacteriales</taxon>
        <taxon>Desulfitobacteriaceae</taxon>
        <taxon>Desulfitobacterium</taxon>
    </lineage>
</organism>
<keyword evidence="6" id="KW-0378">Hydrolase</keyword>
<comment type="similarity">
    <text evidence="3 11">Belongs to the purine nucleoside phosphorylase YfiH/LACC1 family.</text>
</comment>
<dbReference type="eggNOG" id="COG1496">
    <property type="taxonomic scope" value="Bacteria"/>
</dbReference>
<evidence type="ECO:0000256" key="11">
    <source>
        <dbReference type="RuleBase" id="RU361274"/>
    </source>
</evidence>
<dbReference type="PANTHER" id="PTHR30616:SF2">
    <property type="entry name" value="PURINE NUCLEOSIDE PHOSPHORYLASE LACC1"/>
    <property type="match status" value="1"/>
</dbReference>
<reference evidence="13" key="1">
    <citation type="submission" date="2012-02" db="EMBL/GenBank/DDBJ databases">
        <title>Complete sequence of Desulfitobacterium dichloroeliminans LMG P-21439.</title>
        <authorList>
            <person name="Lucas S."/>
            <person name="Han J."/>
            <person name="Lapidus A."/>
            <person name="Cheng J.-F."/>
            <person name="Goodwin L."/>
            <person name="Pitluck S."/>
            <person name="Peters L."/>
            <person name="Ovchinnikova G."/>
            <person name="Teshima H."/>
            <person name="Detter J.C."/>
            <person name="Han C."/>
            <person name="Tapia R."/>
            <person name="Land M."/>
            <person name="Hauser L."/>
            <person name="Kyrpides N."/>
            <person name="Ivanova N."/>
            <person name="Pagani I."/>
            <person name="Kruse T."/>
            <person name="de Vos W.M."/>
            <person name="Boon N."/>
            <person name="Smidt H."/>
            <person name="Woyke T."/>
        </authorList>
    </citation>
    <scope>NUCLEOTIDE SEQUENCE [LARGE SCALE GENOMIC DNA]</scope>
    <source>
        <strain evidence="13">LMG P-21439 / DCA1</strain>
    </source>
</reference>
<comment type="catalytic activity">
    <reaction evidence="1">
        <text>inosine + phosphate = alpha-D-ribose 1-phosphate + hypoxanthine</text>
        <dbReference type="Rhea" id="RHEA:27646"/>
        <dbReference type="ChEBI" id="CHEBI:17368"/>
        <dbReference type="ChEBI" id="CHEBI:17596"/>
        <dbReference type="ChEBI" id="CHEBI:43474"/>
        <dbReference type="ChEBI" id="CHEBI:57720"/>
        <dbReference type="EC" id="2.4.2.1"/>
    </reaction>
    <physiologicalReaction direction="left-to-right" evidence="1">
        <dbReference type="Rhea" id="RHEA:27647"/>
    </physiologicalReaction>
</comment>
<evidence type="ECO:0000256" key="2">
    <source>
        <dbReference type="ARBA" id="ARBA00003215"/>
    </source>
</evidence>
<dbReference type="InterPro" id="IPR038371">
    <property type="entry name" value="Cu_polyphenol_OxRdtase_sf"/>
</dbReference>
<dbReference type="GO" id="GO:0005507">
    <property type="term" value="F:copper ion binding"/>
    <property type="evidence" value="ECO:0007669"/>
    <property type="project" value="TreeGrafter"/>
</dbReference>
<evidence type="ECO:0000256" key="10">
    <source>
        <dbReference type="ARBA" id="ARBA00049893"/>
    </source>
</evidence>
<dbReference type="CDD" id="cd16833">
    <property type="entry name" value="YfiH"/>
    <property type="match status" value="1"/>
</dbReference>
<evidence type="ECO:0000256" key="4">
    <source>
        <dbReference type="ARBA" id="ARBA00022679"/>
    </source>
</evidence>
<proteinExistence type="inferred from homology"/>
<comment type="catalytic activity">
    <reaction evidence="10">
        <text>S-methyl-5'-thioadenosine + phosphate = 5-(methylsulfanyl)-alpha-D-ribose 1-phosphate + adenine</text>
        <dbReference type="Rhea" id="RHEA:11852"/>
        <dbReference type="ChEBI" id="CHEBI:16708"/>
        <dbReference type="ChEBI" id="CHEBI:17509"/>
        <dbReference type="ChEBI" id="CHEBI:43474"/>
        <dbReference type="ChEBI" id="CHEBI:58533"/>
        <dbReference type="EC" id="2.4.2.28"/>
    </reaction>
    <physiologicalReaction direction="left-to-right" evidence="10">
        <dbReference type="Rhea" id="RHEA:11853"/>
    </physiologicalReaction>
</comment>